<evidence type="ECO:0000259" key="1">
    <source>
        <dbReference type="Pfam" id="PF00456"/>
    </source>
</evidence>
<name>A0A4P9C816_EUBML</name>
<organism evidence="2 3">
    <name type="scientific">Eubacterium maltosivorans</name>
    <dbReference type="NCBI Taxonomy" id="2041044"/>
    <lineage>
        <taxon>Bacteria</taxon>
        <taxon>Bacillati</taxon>
        <taxon>Bacillota</taxon>
        <taxon>Clostridia</taxon>
        <taxon>Eubacteriales</taxon>
        <taxon>Eubacteriaceae</taxon>
        <taxon>Eubacterium</taxon>
    </lineage>
</organism>
<proteinExistence type="predicted"/>
<accession>A0A4P9C816</accession>
<dbReference type="SUPFAM" id="SSF52518">
    <property type="entry name" value="Thiamin diphosphate-binding fold (THDP-binding)"/>
    <property type="match status" value="1"/>
</dbReference>
<protein>
    <submittedName>
        <fullName evidence="2">Transketolase</fullName>
    </submittedName>
</protein>
<evidence type="ECO:0000313" key="2">
    <source>
        <dbReference type="EMBL" id="QCT71659.1"/>
    </source>
</evidence>
<keyword evidence="3" id="KW-1185">Reference proteome</keyword>
<reference evidence="2 3" key="1">
    <citation type="submission" date="2018-05" db="EMBL/GenBank/DDBJ databases">
        <title>Genome comparison of Eubacterium sp.</title>
        <authorList>
            <person name="Feng Y."/>
            <person name="Sanchez-Andrea I."/>
            <person name="Stams A.J.M."/>
            <person name="De Vos W.M."/>
        </authorList>
    </citation>
    <scope>NUCLEOTIDE SEQUENCE [LARGE SCALE GENOMIC DNA]</scope>
    <source>
        <strain evidence="2 3">YI</strain>
    </source>
</reference>
<gene>
    <name evidence="2" type="ORF">CPZ25_010085</name>
</gene>
<dbReference type="PANTHER" id="PTHR47514:SF2">
    <property type="entry name" value="TRANSKETOLASE"/>
    <property type="match status" value="1"/>
</dbReference>
<evidence type="ECO:0000313" key="3">
    <source>
        <dbReference type="Proteomes" id="UP000218387"/>
    </source>
</evidence>
<dbReference type="Proteomes" id="UP000218387">
    <property type="component" value="Chromosome"/>
</dbReference>
<dbReference type="KEGG" id="emt:CPZ25_010085"/>
<feature type="domain" description="Transketolase N-terminal" evidence="1">
    <location>
        <begin position="22"/>
        <end position="262"/>
    </location>
</feature>
<dbReference type="InterPro" id="IPR029061">
    <property type="entry name" value="THDP-binding"/>
</dbReference>
<dbReference type="PANTHER" id="PTHR47514">
    <property type="entry name" value="TRANSKETOLASE N-TERMINAL SECTION-RELATED"/>
    <property type="match status" value="1"/>
</dbReference>
<dbReference type="Gene3D" id="3.40.50.970">
    <property type="match status" value="1"/>
</dbReference>
<dbReference type="InterPro" id="IPR005474">
    <property type="entry name" value="Transketolase_N"/>
</dbReference>
<dbReference type="EMBL" id="CP029487">
    <property type="protein sequence ID" value="QCT71659.1"/>
    <property type="molecule type" value="Genomic_DNA"/>
</dbReference>
<dbReference type="Pfam" id="PF00456">
    <property type="entry name" value="Transketolase_N"/>
    <property type="match status" value="1"/>
</dbReference>
<sequence>MMTEGELLVDKIELIERKAFNIRNDIVKTIIENGDGHAGPSLSCTDILATLYFGVMKVDVNKPKWEKRDRLILSAGHKCLALYAALIEKGFESERVLHSYNHLGTIVPGHPDMKKFRGVDFSSGALGHGLPIGCGMALDAKLKSHDNRVFVLMGDGEQGEGSNWEAAMFAAHHKLDNLVAIIDRNGLQINGTTKEVLNSADLAEKYKSFGWAVEVVDGHDVAAMLEIFERTPAQAGKPTMVIANTIKSKGMSFAENNVKYHHWNPGRDSEEARQALVDLHNYQKAKGWS</sequence>
<dbReference type="CDD" id="cd02012">
    <property type="entry name" value="TPP_TK"/>
    <property type="match status" value="1"/>
</dbReference>
<dbReference type="AlphaFoldDB" id="A0A4P9C816"/>